<dbReference type="eggNOG" id="ENOG5033K2A">
    <property type="taxonomic scope" value="Bacteria"/>
</dbReference>
<evidence type="ECO:0000313" key="2">
    <source>
        <dbReference type="EMBL" id="KFN49053.1"/>
    </source>
</evidence>
<dbReference type="Proteomes" id="UP000029391">
    <property type="component" value="Unassembled WGS sequence"/>
</dbReference>
<keyword evidence="3" id="KW-1185">Reference proteome</keyword>
<protein>
    <submittedName>
        <fullName evidence="2">Uncharacterized protein</fullName>
    </submittedName>
</protein>
<dbReference type="EMBL" id="AWXU01000042">
    <property type="protein sequence ID" value="KFN49053.1"/>
    <property type="molecule type" value="Genomic_DNA"/>
</dbReference>
<dbReference type="AlphaFoldDB" id="A0A091B8U0"/>
<dbReference type="STRING" id="1121013.GCA_000426365_00899"/>
<dbReference type="RefSeq" id="WP_026816337.1">
    <property type="nucleotide sequence ID" value="NZ_AUFF01000002.1"/>
</dbReference>
<gene>
    <name evidence="2" type="ORF">P873_12545</name>
</gene>
<reference evidence="2 3" key="1">
    <citation type="submission" date="2013-09" db="EMBL/GenBank/DDBJ databases">
        <title>Genome sequencing of Arenimonas composti.</title>
        <authorList>
            <person name="Chen F."/>
            <person name="Wang G."/>
        </authorList>
    </citation>
    <scope>NUCLEOTIDE SEQUENCE [LARGE SCALE GENOMIC DNA]</scope>
    <source>
        <strain evidence="2 3">TR7-09</strain>
    </source>
</reference>
<dbReference type="OrthoDB" id="5966321at2"/>
<accession>A0A091B8U0</accession>
<evidence type="ECO:0000313" key="3">
    <source>
        <dbReference type="Proteomes" id="UP000029391"/>
    </source>
</evidence>
<organism evidence="2 3">
    <name type="scientific">Arenimonas composti TR7-09 = DSM 18010</name>
    <dbReference type="NCBI Taxonomy" id="1121013"/>
    <lineage>
        <taxon>Bacteria</taxon>
        <taxon>Pseudomonadati</taxon>
        <taxon>Pseudomonadota</taxon>
        <taxon>Gammaproteobacteria</taxon>
        <taxon>Lysobacterales</taxon>
        <taxon>Lysobacteraceae</taxon>
        <taxon>Arenimonas</taxon>
    </lineage>
</organism>
<comment type="caution">
    <text evidence="2">The sequence shown here is derived from an EMBL/GenBank/DDBJ whole genome shotgun (WGS) entry which is preliminary data.</text>
</comment>
<proteinExistence type="predicted"/>
<name>A0A091B8U0_9GAMM</name>
<feature type="region of interest" description="Disordered" evidence="1">
    <location>
        <begin position="1"/>
        <end position="20"/>
    </location>
</feature>
<sequence>MEGAEIRGRRGGRPARPPGAPPARLLAATLLLALLPALLSACASIPLSTMWKLRGFDAQTLMQLDPADLRVATTLVPQVQILPDSVRLTLALSRDDGDDVRHEFALESRNQAGPDARLPWQVWALDADGRRGFADVQRALRAADAGDAAPFTGASFNVALKPEFGEDPPAVLRMTVQLQLDRVDGWFVLIDDHAIPVTR</sequence>
<evidence type="ECO:0000256" key="1">
    <source>
        <dbReference type="SAM" id="MobiDB-lite"/>
    </source>
</evidence>